<proteinExistence type="predicted"/>
<dbReference type="EMBL" id="JAUTXT010000005">
    <property type="protein sequence ID" value="KAK3678131.1"/>
    <property type="molecule type" value="Genomic_DNA"/>
</dbReference>
<gene>
    <name evidence="2" type="ORF">LTR78_002226</name>
</gene>
<evidence type="ECO:0000313" key="2">
    <source>
        <dbReference type="EMBL" id="KAK3678131.1"/>
    </source>
</evidence>
<dbReference type="AlphaFoldDB" id="A0AAE0WU18"/>
<feature type="region of interest" description="Disordered" evidence="1">
    <location>
        <begin position="15"/>
        <end position="36"/>
    </location>
</feature>
<organism evidence="2 3">
    <name type="scientific">Recurvomyces mirabilis</name>
    <dbReference type="NCBI Taxonomy" id="574656"/>
    <lineage>
        <taxon>Eukaryota</taxon>
        <taxon>Fungi</taxon>
        <taxon>Dikarya</taxon>
        <taxon>Ascomycota</taxon>
        <taxon>Pezizomycotina</taxon>
        <taxon>Dothideomycetes</taxon>
        <taxon>Dothideomycetidae</taxon>
        <taxon>Mycosphaerellales</taxon>
        <taxon>Teratosphaeriaceae</taxon>
        <taxon>Recurvomyces</taxon>
    </lineage>
</organism>
<protein>
    <submittedName>
        <fullName evidence="2">Uncharacterized protein</fullName>
    </submittedName>
</protein>
<dbReference type="Proteomes" id="UP001274830">
    <property type="component" value="Unassembled WGS sequence"/>
</dbReference>
<evidence type="ECO:0000256" key="1">
    <source>
        <dbReference type="SAM" id="MobiDB-lite"/>
    </source>
</evidence>
<accession>A0AAE0WU18</accession>
<reference evidence="2" key="1">
    <citation type="submission" date="2023-07" db="EMBL/GenBank/DDBJ databases">
        <title>Black Yeasts Isolated from many extreme environments.</title>
        <authorList>
            <person name="Coleine C."/>
            <person name="Stajich J.E."/>
            <person name="Selbmann L."/>
        </authorList>
    </citation>
    <scope>NUCLEOTIDE SEQUENCE</scope>
    <source>
        <strain evidence="2">CCFEE 5485</strain>
    </source>
</reference>
<keyword evidence="3" id="KW-1185">Reference proteome</keyword>
<evidence type="ECO:0000313" key="3">
    <source>
        <dbReference type="Proteomes" id="UP001274830"/>
    </source>
</evidence>
<name>A0AAE0WU18_9PEZI</name>
<comment type="caution">
    <text evidence="2">The sequence shown here is derived from an EMBL/GenBank/DDBJ whole genome shotgun (WGS) entry which is preliminary data.</text>
</comment>
<sequence length="341" mass="37387">MSAPLNTTASFSTASSSVYSPTLPPTPGPHHASNISGQPFVLHPTTAYATINCRRGCEQNLRTSGATGAITITMIPIHLIRTIASCRSPVIPKGYGSGKQARTTVSNLTGKPFHLYTTRAATIKLRRKCTQRAGYSAAVANAAQSLNMIPLDLMSVVELFRSPTPFPKPNACRPPMSNLSKQPFHLQTTAVATIKLRRASRMLGPYAGESQYLTMIPHDLIRSVKKASSLSFLNSATKQRIQKRERAEKQHAQGFVEQSAEFEDVTEWLEEVASLGPSPVCKAKEGKKVVGKVACDQEEEFEDFVEWLGAAQRRVEERSLFDDHDDGSGEEVVWCVRDTLL</sequence>